<reference evidence="2 3" key="1">
    <citation type="submission" date="2018-08" db="EMBL/GenBank/DDBJ databases">
        <title>Comamonas testosteroni strain SWCO2.</title>
        <authorList>
            <person name="Jiang N."/>
            <person name="Zhang X.Z."/>
        </authorList>
    </citation>
    <scope>NUCLEOTIDE SEQUENCE [LARGE SCALE GENOMIC DNA]</scope>
    <source>
        <strain evidence="2 3">SWCO2</strain>
    </source>
</reference>
<evidence type="ECO:0008006" key="4">
    <source>
        <dbReference type="Google" id="ProtNLM"/>
    </source>
</evidence>
<keyword evidence="3" id="KW-1185">Reference proteome</keyword>
<feature type="chain" id="PRO_5017059513" description="Nitrite reductase" evidence="1">
    <location>
        <begin position="29"/>
        <end position="423"/>
    </location>
</feature>
<dbReference type="OrthoDB" id="672290at2"/>
<feature type="signal peptide" evidence="1">
    <location>
        <begin position="1"/>
        <end position="28"/>
    </location>
</feature>
<dbReference type="AlphaFoldDB" id="A0A373F9A8"/>
<evidence type="ECO:0000313" key="3">
    <source>
        <dbReference type="Proteomes" id="UP000261948"/>
    </source>
</evidence>
<gene>
    <name evidence="2" type="ORF">DZC30_19960</name>
</gene>
<name>A0A373F9A8_COMTE</name>
<evidence type="ECO:0000256" key="1">
    <source>
        <dbReference type="SAM" id="SignalP"/>
    </source>
</evidence>
<dbReference type="EMBL" id="QURR01000035">
    <property type="protein sequence ID" value="RGE40630.1"/>
    <property type="molecule type" value="Genomic_DNA"/>
</dbReference>
<evidence type="ECO:0000313" key="2">
    <source>
        <dbReference type="EMBL" id="RGE40630.1"/>
    </source>
</evidence>
<dbReference type="InterPro" id="IPR058087">
    <property type="entry name" value="XAC2610_dom"/>
</dbReference>
<keyword evidence="1" id="KW-0732">Signal</keyword>
<accession>A0A373F9A8</accession>
<comment type="caution">
    <text evidence="2">The sequence shown here is derived from an EMBL/GenBank/DDBJ whole genome shotgun (WGS) entry which is preliminary data.</text>
</comment>
<organism evidence="2 3">
    <name type="scientific">Comamonas testosteroni</name>
    <name type="common">Pseudomonas testosteroni</name>
    <dbReference type="NCBI Taxonomy" id="285"/>
    <lineage>
        <taxon>Bacteria</taxon>
        <taxon>Pseudomonadati</taxon>
        <taxon>Pseudomonadota</taxon>
        <taxon>Betaproteobacteria</taxon>
        <taxon>Burkholderiales</taxon>
        <taxon>Comamonadaceae</taxon>
        <taxon>Comamonas</taxon>
    </lineage>
</organism>
<dbReference type="NCBIfam" id="NF047539">
    <property type="entry name" value="XAC2610_fam"/>
    <property type="match status" value="1"/>
</dbReference>
<sequence length="423" mass="46654">MGISGLRRPLVGWAMALSLPVVPLLAQAEPTESAEPLHEAPVWSGRYQGQIAGKAVRLDLWRLDGALGGSYCYEPCDRPGAMIDLQGRAASGQLTETPMAGPGEAKPSGRWQLGALPGMAPQRLQGRWQSMDGKRRWAIDLQQKPTGFAQPPRHELRLMMGQRIQTLADCGSTDLGVSAIRVYEQGRLKQTLETASFGSCWLVQPSWVDANFDGWPDLTQAQEQSAGPNTPTRSWLYDPAKKKFVLGPQELQDIPSPAFDAQAQRIYSDWRASCCSHGVDIFAWKSGKLKRVERAESYVLPVRKSGQLMGCYIMPQYRGGHVVWPDALYRNADGLAMGKAPAADWCDLEVRSSMHQAQLQVLAPQKAGEKASVQAAYGMSYVTVETRQGPRYCPDLAVFDADERKVVRIQLTDNPIENCQAEK</sequence>
<dbReference type="Proteomes" id="UP000261948">
    <property type="component" value="Unassembled WGS sequence"/>
</dbReference>
<protein>
    <recommendedName>
        <fullName evidence="4">Nitrite reductase</fullName>
    </recommendedName>
</protein>
<proteinExistence type="predicted"/>